<accession>A0A1A9Z3K7</accession>
<evidence type="ECO:0008006" key="3">
    <source>
        <dbReference type="Google" id="ProtNLM"/>
    </source>
</evidence>
<reference evidence="2" key="1">
    <citation type="submission" date="2014-03" db="EMBL/GenBank/DDBJ databases">
        <authorList>
            <person name="Aksoy S."/>
            <person name="Warren W."/>
            <person name="Wilson R.K."/>
        </authorList>
    </citation>
    <scope>NUCLEOTIDE SEQUENCE [LARGE SCALE GENOMIC DNA]</scope>
    <source>
        <strain evidence="2">IAEA</strain>
    </source>
</reference>
<evidence type="ECO:0000313" key="2">
    <source>
        <dbReference type="Proteomes" id="UP000092445"/>
    </source>
</evidence>
<evidence type="ECO:0000313" key="1">
    <source>
        <dbReference type="EnsemblMetazoa" id="GPAI002858-PA"/>
    </source>
</evidence>
<dbReference type="Pfam" id="PF05427">
    <property type="entry name" value="FIBP"/>
    <property type="match status" value="2"/>
</dbReference>
<proteinExistence type="predicted"/>
<dbReference type="Proteomes" id="UP000092445">
    <property type="component" value="Unassembled WGS sequence"/>
</dbReference>
<organism evidence="1 2">
    <name type="scientific">Glossina pallidipes</name>
    <name type="common">Tsetse fly</name>
    <dbReference type="NCBI Taxonomy" id="7398"/>
    <lineage>
        <taxon>Eukaryota</taxon>
        <taxon>Metazoa</taxon>
        <taxon>Ecdysozoa</taxon>
        <taxon>Arthropoda</taxon>
        <taxon>Hexapoda</taxon>
        <taxon>Insecta</taxon>
        <taxon>Pterygota</taxon>
        <taxon>Neoptera</taxon>
        <taxon>Endopterygota</taxon>
        <taxon>Diptera</taxon>
        <taxon>Brachycera</taxon>
        <taxon>Muscomorpha</taxon>
        <taxon>Hippoboscoidea</taxon>
        <taxon>Glossinidae</taxon>
        <taxon>Glossina</taxon>
    </lineage>
</organism>
<dbReference type="AlphaFoldDB" id="A0A1A9Z3K7"/>
<dbReference type="EnsemblMetazoa" id="GPAI002858-RA">
    <property type="protein sequence ID" value="GPAI002858-PA"/>
    <property type="gene ID" value="GPAI002858"/>
</dbReference>
<dbReference type="STRING" id="7398.A0A1A9Z3K7"/>
<dbReference type="VEuPathDB" id="VectorBase:GPAI002858"/>
<dbReference type="GO" id="GO:0005634">
    <property type="term" value="C:nucleus"/>
    <property type="evidence" value="ECO:0007669"/>
    <property type="project" value="TreeGrafter"/>
</dbReference>
<reference evidence="1" key="2">
    <citation type="submission" date="2020-05" db="UniProtKB">
        <authorList>
            <consortium name="EnsemblMetazoa"/>
        </authorList>
    </citation>
    <scope>IDENTIFICATION</scope>
    <source>
        <strain evidence="1">IAEA</strain>
    </source>
</reference>
<keyword evidence="2" id="KW-1185">Reference proteome</keyword>
<sequence length="400" mass="47834">MVLYIDIFEMLADVDVFVTNYTIVDPEIYQLWIEATEAVCYLKQKGFGHLMGVHIDLITSDVLDHYRTYSLIERLLHAPTKMLEQSCFQLELEAREMIIEKYTLIYYKLMIINSTLFRYYSIDDAVAREILGKKLTSRYRKDLDEVSEKTGVKLKSCRRQFDNVKRIFKAVEELPGNLTNNIKQIFSLPDELAKKYASIVFLACLRFETSKRKLQYLTFNDLFACSQAVMIYWTYTYQHSGPEYYDTEMDKEFLLDLRELRNLLDKEKEIKHLVCLRLKPVLLERAFHELDLNFRYEIKVLPNLYCNLYTIFSSYWRPLISIACNLHRTRELRDLFVDLCEKLIEPWRQNSWSRDHVNKFLAAITQSVLDLEISRDQETRCLWDRYMQVISICLEKMYHI</sequence>
<dbReference type="PANTHER" id="PTHR13223">
    <property type="entry name" value="ACIDIC FIBROBLAST GROWTH FACTOR INTRACELLULAR BINDING PROTEIN"/>
    <property type="match status" value="1"/>
</dbReference>
<name>A0A1A9Z3K7_GLOPL</name>
<protein>
    <recommendedName>
        <fullName evidence="3">Acidic fibroblast growth factor intracellular-binding protein</fullName>
    </recommendedName>
</protein>
<dbReference type="PANTHER" id="PTHR13223:SF2">
    <property type="entry name" value="ACIDIC FIBROBLAST GROWTH FACTOR INTRACELLULAR-BINDING PROTEIN"/>
    <property type="match status" value="1"/>
</dbReference>
<dbReference type="InterPro" id="IPR008614">
    <property type="entry name" value="FIBP"/>
</dbReference>